<proteinExistence type="predicted"/>
<organism evidence="1 2">
    <name type="scientific">Providencia alcalifaciens</name>
    <dbReference type="NCBI Taxonomy" id="126385"/>
    <lineage>
        <taxon>Bacteria</taxon>
        <taxon>Pseudomonadati</taxon>
        <taxon>Pseudomonadota</taxon>
        <taxon>Gammaproteobacteria</taxon>
        <taxon>Enterobacterales</taxon>
        <taxon>Morganellaceae</taxon>
        <taxon>Providencia</taxon>
    </lineage>
</organism>
<name>A0A4R3NCM6_9GAMM</name>
<comment type="caution">
    <text evidence="1">The sequence shown here is derived from an EMBL/GenBank/DDBJ whole genome shotgun (WGS) entry which is preliminary data.</text>
</comment>
<evidence type="ECO:0000313" key="2">
    <source>
        <dbReference type="Proteomes" id="UP000295055"/>
    </source>
</evidence>
<dbReference type="AlphaFoldDB" id="A0A4R3NCM6"/>
<reference evidence="1 2" key="1">
    <citation type="submission" date="2019-03" db="EMBL/GenBank/DDBJ databases">
        <title>Genomic analyses of the natural microbiome of Caenorhabditis elegans.</title>
        <authorList>
            <person name="Samuel B."/>
        </authorList>
    </citation>
    <scope>NUCLEOTIDE SEQUENCE [LARGE SCALE GENOMIC DNA]</scope>
    <source>
        <strain evidence="1 2">JUb102</strain>
    </source>
</reference>
<dbReference type="EMBL" id="SMAS01000018">
    <property type="protein sequence ID" value="TCT28186.1"/>
    <property type="molecule type" value="Genomic_DNA"/>
</dbReference>
<protein>
    <submittedName>
        <fullName evidence="1">Uncharacterized protein</fullName>
    </submittedName>
</protein>
<accession>A0A4R3NCM6</accession>
<dbReference type="Proteomes" id="UP000295055">
    <property type="component" value="Unassembled WGS sequence"/>
</dbReference>
<sequence>MKFGIKSLQEVSSDIAITIERKGGLYDHSGVVDPFYKHLYENKLALFDHLTRLATQRHYDDSNRTLKFGIINCADIGGFACVGDEQIDFIGIHFGTISLVSAIFTRMLCNPNIFPHIGNPSLETNTGQSFYIPVKEDLTNFPASRPNCPIRGAFSKLLVLTGLSFIFGHEIAHISNGHFGIINKTKHKDLQKRRTELSPLENQAIELDADRGAAEWTLLYTEIVRGARPLFQVECDDSLGIAWREFYVIEIETVKYCFFACYITLRMTSPDHWSLDTQQARYPPLPPFRMGALIQIYIFALMEFLEMSFEDAQHRVWDWCIETEQAFTDLMGESGKGKLQLNGIVSFFRNVDDYNERVDQAYKSLADELSEHAMSETSKTALKRHKTCGYVVMKGWQQGVEFIGILDSTASMRISNNQ</sequence>
<evidence type="ECO:0000313" key="1">
    <source>
        <dbReference type="EMBL" id="TCT28186.1"/>
    </source>
</evidence>
<gene>
    <name evidence="1" type="ORF">EC835_1183</name>
</gene>